<dbReference type="PANTHER" id="PTHR31471:SF51">
    <property type="entry name" value="REMORIN FAMILY PROTEIN"/>
    <property type="match status" value="1"/>
</dbReference>
<evidence type="ECO:0000256" key="2">
    <source>
        <dbReference type="SAM" id="MobiDB-lite"/>
    </source>
</evidence>
<comment type="caution">
    <text evidence="4">The sequence shown here is derived from an EMBL/GenBank/DDBJ whole genome shotgun (WGS) entry which is preliminary data.</text>
</comment>
<proteinExistence type="inferred from homology"/>
<feature type="compositionally biased region" description="Polar residues" evidence="2">
    <location>
        <begin position="221"/>
        <end position="235"/>
    </location>
</feature>
<dbReference type="AlphaFoldDB" id="A0A200PRB9"/>
<comment type="similarity">
    <text evidence="1">Belongs to the remorin family.</text>
</comment>
<evidence type="ECO:0000259" key="3">
    <source>
        <dbReference type="Pfam" id="PF03763"/>
    </source>
</evidence>
<dbReference type="Pfam" id="PF03763">
    <property type="entry name" value="Remorin_C"/>
    <property type="match status" value="1"/>
</dbReference>
<keyword evidence="5" id="KW-1185">Reference proteome</keyword>
<feature type="compositionally biased region" description="Basic and acidic residues" evidence="2">
    <location>
        <begin position="315"/>
        <end position="331"/>
    </location>
</feature>
<dbReference type="InterPro" id="IPR005516">
    <property type="entry name" value="Remorin_C"/>
</dbReference>
<feature type="compositionally biased region" description="Basic and acidic residues" evidence="2">
    <location>
        <begin position="123"/>
        <end position="153"/>
    </location>
</feature>
<dbReference type="PANTHER" id="PTHR31471">
    <property type="entry name" value="OS02G0116800 PROTEIN"/>
    <property type="match status" value="1"/>
</dbReference>
<dbReference type="OrthoDB" id="1879425at2759"/>
<organism evidence="4 5">
    <name type="scientific">Macleaya cordata</name>
    <name type="common">Five-seeded plume-poppy</name>
    <name type="synonym">Bocconia cordata</name>
    <dbReference type="NCBI Taxonomy" id="56857"/>
    <lineage>
        <taxon>Eukaryota</taxon>
        <taxon>Viridiplantae</taxon>
        <taxon>Streptophyta</taxon>
        <taxon>Embryophyta</taxon>
        <taxon>Tracheophyta</taxon>
        <taxon>Spermatophyta</taxon>
        <taxon>Magnoliopsida</taxon>
        <taxon>Ranunculales</taxon>
        <taxon>Papaveraceae</taxon>
        <taxon>Papaveroideae</taxon>
        <taxon>Macleaya</taxon>
    </lineage>
</organism>
<evidence type="ECO:0000313" key="5">
    <source>
        <dbReference type="Proteomes" id="UP000195402"/>
    </source>
</evidence>
<evidence type="ECO:0000256" key="1">
    <source>
        <dbReference type="ARBA" id="ARBA00005711"/>
    </source>
</evidence>
<sequence>MESLVKQMRVRFSGLGEDSQEGPNNARERRLPPQKTQSFKGERKNWFQRQFSGQMNEDKDSSDIEFATMIAAAAFAINSLEEAGPQEQKKMGEGLENPLTSKSRKEESSIVQTDPGRVSRRFSGKEIKEDKPTPGEASKEISEIPDGRAHNGADQKTPIEGAGTAPIIKKTPTFADPKEAAGTAPIMKKASTFADPNLNGTTTYKKLGTAEDTRPTGGKPLSTTSNGQRKTNSAVSGGAETKARAWEEAEKARIKKWYEKMNSTILSWENEKKVKAKRRIERIESQLEKRRARALQNYRIELSKIDKVAGGTRSLAEERKRNEESKIQEKAKKIRSTGKVPATCFCF</sequence>
<name>A0A200PRB9_MACCD</name>
<dbReference type="Proteomes" id="UP000195402">
    <property type="component" value="Unassembled WGS sequence"/>
</dbReference>
<feature type="region of interest" description="Disordered" evidence="2">
    <location>
        <begin position="1"/>
        <end position="44"/>
    </location>
</feature>
<dbReference type="EMBL" id="MVGT01004287">
    <property type="protein sequence ID" value="OVA00745.1"/>
    <property type="molecule type" value="Genomic_DNA"/>
</dbReference>
<dbReference type="FunCoup" id="A0A200PRB9">
    <property type="interactions" value="247"/>
</dbReference>
<dbReference type="STRING" id="56857.A0A200PRB9"/>
<protein>
    <submittedName>
        <fullName evidence="4">Remorin</fullName>
    </submittedName>
</protein>
<feature type="domain" description="Remorin C-terminal" evidence="3">
    <location>
        <begin position="239"/>
        <end position="342"/>
    </location>
</feature>
<dbReference type="OMA" id="VPATCFC"/>
<gene>
    <name evidence="4" type="ORF">BVC80_9083g30</name>
</gene>
<feature type="region of interest" description="Disordered" evidence="2">
    <location>
        <begin position="311"/>
        <end position="332"/>
    </location>
</feature>
<dbReference type="InParanoid" id="A0A200PRB9"/>
<feature type="region of interest" description="Disordered" evidence="2">
    <location>
        <begin position="83"/>
        <end position="245"/>
    </location>
</feature>
<evidence type="ECO:0000313" key="4">
    <source>
        <dbReference type="EMBL" id="OVA00745.1"/>
    </source>
</evidence>
<accession>A0A200PRB9</accession>
<reference evidence="4 5" key="1">
    <citation type="journal article" date="2017" name="Mol. Plant">
        <title>The Genome of Medicinal Plant Macleaya cordata Provides New Insights into Benzylisoquinoline Alkaloids Metabolism.</title>
        <authorList>
            <person name="Liu X."/>
            <person name="Liu Y."/>
            <person name="Huang P."/>
            <person name="Ma Y."/>
            <person name="Qing Z."/>
            <person name="Tang Q."/>
            <person name="Cao H."/>
            <person name="Cheng P."/>
            <person name="Zheng Y."/>
            <person name="Yuan Z."/>
            <person name="Zhou Y."/>
            <person name="Liu J."/>
            <person name="Tang Z."/>
            <person name="Zhuo Y."/>
            <person name="Zhang Y."/>
            <person name="Yu L."/>
            <person name="Huang J."/>
            <person name="Yang P."/>
            <person name="Peng Q."/>
            <person name="Zhang J."/>
            <person name="Jiang W."/>
            <person name="Zhang Z."/>
            <person name="Lin K."/>
            <person name="Ro D.K."/>
            <person name="Chen X."/>
            <person name="Xiong X."/>
            <person name="Shang Y."/>
            <person name="Huang S."/>
            <person name="Zeng J."/>
        </authorList>
    </citation>
    <scope>NUCLEOTIDE SEQUENCE [LARGE SCALE GENOMIC DNA]</scope>
    <source>
        <strain evidence="5">cv. BLH2017</strain>
        <tissue evidence="4">Root</tissue>
    </source>
</reference>